<keyword evidence="2" id="KW-1185">Reference proteome</keyword>
<organism evidence="1 2">
    <name type="scientific">Portunus trituberculatus</name>
    <name type="common">Swimming crab</name>
    <name type="synonym">Neptunus trituberculatus</name>
    <dbReference type="NCBI Taxonomy" id="210409"/>
    <lineage>
        <taxon>Eukaryota</taxon>
        <taxon>Metazoa</taxon>
        <taxon>Ecdysozoa</taxon>
        <taxon>Arthropoda</taxon>
        <taxon>Crustacea</taxon>
        <taxon>Multicrustacea</taxon>
        <taxon>Malacostraca</taxon>
        <taxon>Eumalacostraca</taxon>
        <taxon>Eucarida</taxon>
        <taxon>Decapoda</taxon>
        <taxon>Pleocyemata</taxon>
        <taxon>Brachyura</taxon>
        <taxon>Eubrachyura</taxon>
        <taxon>Portunoidea</taxon>
        <taxon>Portunidae</taxon>
        <taxon>Portuninae</taxon>
        <taxon>Portunus</taxon>
    </lineage>
</organism>
<dbReference type="EMBL" id="VSRR010133841">
    <property type="protein sequence ID" value="MPD02940.1"/>
    <property type="molecule type" value="Genomic_DNA"/>
</dbReference>
<sequence>MAYVFVDVYRSLQTLTPSILGHISTLRFVYH</sequence>
<evidence type="ECO:0000313" key="2">
    <source>
        <dbReference type="Proteomes" id="UP000324222"/>
    </source>
</evidence>
<dbReference type="Proteomes" id="UP000324222">
    <property type="component" value="Unassembled WGS sequence"/>
</dbReference>
<reference evidence="1 2" key="1">
    <citation type="submission" date="2019-05" db="EMBL/GenBank/DDBJ databases">
        <title>Another draft genome of Portunus trituberculatus and its Hox gene families provides insights of decapod evolution.</title>
        <authorList>
            <person name="Jeong J.-H."/>
            <person name="Song I."/>
            <person name="Kim S."/>
            <person name="Choi T."/>
            <person name="Kim D."/>
            <person name="Ryu S."/>
            <person name="Kim W."/>
        </authorList>
    </citation>
    <scope>NUCLEOTIDE SEQUENCE [LARGE SCALE GENOMIC DNA]</scope>
    <source>
        <tissue evidence="1">Muscle</tissue>
    </source>
</reference>
<gene>
    <name evidence="1" type="ORF">E2C01_098549</name>
</gene>
<evidence type="ECO:0000313" key="1">
    <source>
        <dbReference type="EMBL" id="MPD02940.1"/>
    </source>
</evidence>
<proteinExistence type="predicted"/>
<name>A0A5B7K796_PORTR</name>
<comment type="caution">
    <text evidence="1">The sequence shown here is derived from an EMBL/GenBank/DDBJ whole genome shotgun (WGS) entry which is preliminary data.</text>
</comment>
<dbReference type="AlphaFoldDB" id="A0A5B7K796"/>
<accession>A0A5B7K796</accession>
<protein>
    <submittedName>
        <fullName evidence="1">Uncharacterized protein</fullName>
    </submittedName>
</protein>